<name>A0ABT4PEI1_9BACT</name>
<evidence type="ECO:0000313" key="1">
    <source>
        <dbReference type="EMBL" id="MCZ8371458.1"/>
    </source>
</evidence>
<proteinExistence type="predicted"/>
<dbReference type="RefSeq" id="WP_269876484.1">
    <property type="nucleotide sequence ID" value="NZ_JAPZVM010000001.1"/>
</dbReference>
<organism evidence="1 2">
    <name type="scientific">Phocaeicola acetigenes</name>
    <dbReference type="NCBI Taxonomy" id="3016083"/>
    <lineage>
        <taxon>Bacteria</taxon>
        <taxon>Pseudomonadati</taxon>
        <taxon>Bacteroidota</taxon>
        <taxon>Bacteroidia</taxon>
        <taxon>Bacteroidales</taxon>
        <taxon>Bacteroidaceae</taxon>
        <taxon>Phocaeicola</taxon>
    </lineage>
</organism>
<dbReference type="Proteomes" id="UP001141933">
    <property type="component" value="Unassembled WGS sequence"/>
</dbReference>
<comment type="caution">
    <text evidence="1">The sequence shown here is derived from an EMBL/GenBank/DDBJ whole genome shotgun (WGS) entry which is preliminary data.</text>
</comment>
<gene>
    <name evidence="1" type="ORF">O6P32_01900</name>
</gene>
<accession>A0ABT4PEI1</accession>
<protein>
    <submittedName>
        <fullName evidence="1">Uncharacterized protein</fullName>
    </submittedName>
</protein>
<dbReference type="EMBL" id="JAPZVM010000001">
    <property type="protein sequence ID" value="MCZ8371458.1"/>
    <property type="molecule type" value="Genomic_DNA"/>
</dbReference>
<sequence length="64" mass="7821">MQNRQNECPHIFADKKGLKPEYQRYCDVFRIFLNSVKDNPDEFTNILIHKYMSEEKDYHLRQGQ</sequence>
<evidence type="ECO:0000313" key="2">
    <source>
        <dbReference type="Proteomes" id="UP001141933"/>
    </source>
</evidence>
<reference evidence="1" key="1">
    <citation type="submission" date="2022-12" db="EMBL/GenBank/DDBJ databases">
        <title>Phocaeicola acetigenes sp. nov., isolated feces from a healthy human.</title>
        <authorList>
            <person name="Do H."/>
            <person name="Ha Y.B."/>
            <person name="Kim J.-S."/>
            <person name="Suh M.K."/>
            <person name="Kim H.S."/>
            <person name="Lee J.-S."/>
        </authorList>
    </citation>
    <scope>NUCLEOTIDE SEQUENCE</scope>
    <source>
        <strain evidence="1">KGMB11183</strain>
    </source>
</reference>
<keyword evidence="2" id="KW-1185">Reference proteome</keyword>